<keyword evidence="4" id="KW-1003">Cell membrane</keyword>
<feature type="transmembrane region" description="Helical" evidence="9">
    <location>
        <begin position="391"/>
        <end position="411"/>
    </location>
</feature>
<dbReference type="AlphaFoldDB" id="A0A6J4RQW0"/>
<feature type="domain" description="Cation/H+ exchanger transmembrane" evidence="10">
    <location>
        <begin position="42"/>
        <end position="415"/>
    </location>
</feature>
<gene>
    <name evidence="11" type="ORF">AVDCRST_MAG38-1426</name>
</gene>
<organism evidence="11">
    <name type="scientific">uncultured Solirubrobacteraceae bacterium</name>
    <dbReference type="NCBI Taxonomy" id="1162706"/>
    <lineage>
        <taxon>Bacteria</taxon>
        <taxon>Bacillati</taxon>
        <taxon>Actinomycetota</taxon>
        <taxon>Thermoleophilia</taxon>
        <taxon>Solirubrobacterales</taxon>
        <taxon>Solirubrobacteraceae</taxon>
        <taxon>environmental samples</taxon>
    </lineage>
</organism>
<evidence type="ECO:0000256" key="4">
    <source>
        <dbReference type="ARBA" id="ARBA00022475"/>
    </source>
</evidence>
<proteinExistence type="predicted"/>
<keyword evidence="7" id="KW-0406">Ion transport</keyword>
<evidence type="ECO:0000256" key="5">
    <source>
        <dbReference type="ARBA" id="ARBA00022692"/>
    </source>
</evidence>
<evidence type="ECO:0000313" key="11">
    <source>
        <dbReference type="EMBL" id="CAA9472815.1"/>
    </source>
</evidence>
<keyword evidence="8 9" id="KW-0472">Membrane</keyword>
<feature type="transmembrane region" description="Helical" evidence="9">
    <location>
        <begin position="117"/>
        <end position="144"/>
    </location>
</feature>
<dbReference type="GO" id="GO:1902600">
    <property type="term" value="P:proton transmembrane transport"/>
    <property type="evidence" value="ECO:0007669"/>
    <property type="project" value="InterPro"/>
</dbReference>
<sequence>MTVLAAGLGLHLGDAYAFGVMFLGVAVFAAVGALSHQRERAFTASLIYLGLGALAAVALQIAGVGWLDPVDNSKLLERLTEAAVVFALFATGLSLDRRLAWREWSTTLRLLAFAMPLTIGAVMLFGITVMGLSAAAALLLGAILAPTDPVLAGDIGVGPPGEEDEHEPNFSLTSEAGLNDGLAFPFVLLAVLLAEGASASEVMGWLGADVAYAIVGGVVVGAVVGRLAATSIKTLRDRDLLAPALDGYHAIASTLFIYGAAEVLGVYGFVAVFIGGLAFRRRERDHEANAGVHNGAEQAEKLLALASVLMLGSMLTLAGLSAPGWEGWLLAVLLIVAIRPASCLIALLGSKLEEPDERAFVSWFGVRGIGSLYYLAFAVSLGVLPDGEQSVVIWTTVACVILSIVVHGITAGPSLSRLLARERGEVRPRERARATQPAR</sequence>
<evidence type="ECO:0000256" key="1">
    <source>
        <dbReference type="ARBA" id="ARBA00004651"/>
    </source>
</evidence>
<keyword evidence="3" id="KW-0050">Antiport</keyword>
<keyword evidence="2" id="KW-0813">Transport</keyword>
<evidence type="ECO:0000259" key="10">
    <source>
        <dbReference type="Pfam" id="PF00999"/>
    </source>
</evidence>
<keyword evidence="6 9" id="KW-1133">Transmembrane helix</keyword>
<dbReference type="PANTHER" id="PTHR32507">
    <property type="entry name" value="NA(+)/H(+) ANTIPORTER 1"/>
    <property type="match status" value="1"/>
</dbReference>
<evidence type="ECO:0000256" key="3">
    <source>
        <dbReference type="ARBA" id="ARBA00022449"/>
    </source>
</evidence>
<evidence type="ECO:0000256" key="6">
    <source>
        <dbReference type="ARBA" id="ARBA00022989"/>
    </source>
</evidence>
<feature type="transmembrane region" description="Helical" evidence="9">
    <location>
        <begin position="46"/>
        <end position="67"/>
    </location>
</feature>
<feature type="transmembrane region" description="Helical" evidence="9">
    <location>
        <begin position="15"/>
        <end position="34"/>
    </location>
</feature>
<dbReference type="Pfam" id="PF00999">
    <property type="entry name" value="Na_H_Exchanger"/>
    <property type="match status" value="1"/>
</dbReference>
<protein>
    <recommendedName>
        <fullName evidence="10">Cation/H+ exchanger transmembrane domain-containing protein</fullName>
    </recommendedName>
</protein>
<dbReference type="InterPro" id="IPR038770">
    <property type="entry name" value="Na+/solute_symporter_sf"/>
</dbReference>
<feature type="transmembrane region" description="Helical" evidence="9">
    <location>
        <begin position="79"/>
        <end position="96"/>
    </location>
</feature>
<dbReference type="EMBL" id="CADCVJ010000108">
    <property type="protein sequence ID" value="CAA9472815.1"/>
    <property type="molecule type" value="Genomic_DNA"/>
</dbReference>
<evidence type="ECO:0000256" key="2">
    <source>
        <dbReference type="ARBA" id="ARBA00022448"/>
    </source>
</evidence>
<dbReference type="InterPro" id="IPR006153">
    <property type="entry name" value="Cation/H_exchanger_TM"/>
</dbReference>
<evidence type="ECO:0000256" key="7">
    <source>
        <dbReference type="ARBA" id="ARBA00023065"/>
    </source>
</evidence>
<feature type="transmembrane region" description="Helical" evidence="9">
    <location>
        <begin position="302"/>
        <end position="322"/>
    </location>
</feature>
<feature type="transmembrane region" description="Helical" evidence="9">
    <location>
        <begin position="328"/>
        <end position="348"/>
    </location>
</feature>
<evidence type="ECO:0000256" key="9">
    <source>
        <dbReference type="SAM" id="Phobius"/>
    </source>
</evidence>
<dbReference type="GO" id="GO:0015297">
    <property type="term" value="F:antiporter activity"/>
    <property type="evidence" value="ECO:0007669"/>
    <property type="project" value="UniProtKB-KW"/>
</dbReference>
<dbReference type="Gene3D" id="1.20.1530.20">
    <property type="match status" value="1"/>
</dbReference>
<reference evidence="11" key="1">
    <citation type="submission" date="2020-02" db="EMBL/GenBank/DDBJ databases">
        <authorList>
            <person name="Meier V. D."/>
        </authorList>
    </citation>
    <scope>NUCLEOTIDE SEQUENCE</scope>
    <source>
        <strain evidence="11">AVDCRST_MAG38</strain>
    </source>
</reference>
<dbReference type="PANTHER" id="PTHR32507:SF8">
    <property type="entry name" value="CNH1P"/>
    <property type="match status" value="1"/>
</dbReference>
<dbReference type="GO" id="GO:0005886">
    <property type="term" value="C:plasma membrane"/>
    <property type="evidence" value="ECO:0007669"/>
    <property type="project" value="UniProtKB-SubCell"/>
</dbReference>
<name>A0A6J4RQW0_9ACTN</name>
<feature type="transmembrane region" description="Helical" evidence="9">
    <location>
        <begin position="360"/>
        <end position="385"/>
    </location>
</feature>
<comment type="subcellular location">
    <subcellularLocation>
        <location evidence="1">Cell membrane</location>
        <topology evidence="1">Multi-pass membrane protein</topology>
    </subcellularLocation>
</comment>
<accession>A0A6J4RQW0</accession>
<evidence type="ECO:0000256" key="8">
    <source>
        <dbReference type="ARBA" id="ARBA00023136"/>
    </source>
</evidence>
<keyword evidence="5 9" id="KW-0812">Transmembrane</keyword>
<feature type="transmembrane region" description="Helical" evidence="9">
    <location>
        <begin position="210"/>
        <end position="228"/>
    </location>
</feature>